<dbReference type="PANTHER" id="PTHR10110:SF86">
    <property type="entry name" value="SODIUM_HYDROGEN EXCHANGER 7"/>
    <property type="match status" value="1"/>
</dbReference>
<proteinExistence type="inferred from homology"/>
<evidence type="ECO:0000256" key="9">
    <source>
        <dbReference type="ARBA" id="ARBA00023201"/>
    </source>
</evidence>
<keyword evidence="5 10" id="KW-1133">Transmembrane helix</keyword>
<dbReference type="Gene3D" id="6.10.140.1330">
    <property type="match status" value="1"/>
</dbReference>
<evidence type="ECO:0000259" key="11">
    <source>
        <dbReference type="Pfam" id="PF00999"/>
    </source>
</evidence>
<keyword evidence="3 10" id="KW-1003">Cell membrane</keyword>
<comment type="function">
    <text evidence="10">Na(+)/H(+) antiporter that extrudes sodium in exchange for external protons.</text>
</comment>
<keyword evidence="2 10" id="KW-0813">Transport</keyword>
<evidence type="ECO:0000313" key="13">
    <source>
        <dbReference type="Proteomes" id="UP000193484"/>
    </source>
</evidence>
<dbReference type="GO" id="GO:0015385">
    <property type="term" value="F:sodium:proton antiporter activity"/>
    <property type="evidence" value="ECO:0007669"/>
    <property type="project" value="InterPro"/>
</dbReference>
<evidence type="ECO:0000256" key="1">
    <source>
        <dbReference type="ARBA" id="ARBA00004651"/>
    </source>
</evidence>
<evidence type="ECO:0000256" key="4">
    <source>
        <dbReference type="ARBA" id="ARBA00022692"/>
    </source>
</evidence>
<reference evidence="12 13" key="1">
    <citation type="submission" date="2016-01" db="EMBL/GenBank/DDBJ databases">
        <title>The new phylogeny of the genus Mycobacterium.</title>
        <authorList>
            <person name="Tarcisio F."/>
            <person name="Conor M."/>
            <person name="Antonella G."/>
            <person name="Elisabetta G."/>
            <person name="Giulia F.S."/>
            <person name="Sara T."/>
            <person name="Anna F."/>
            <person name="Clotilde B."/>
            <person name="Roberto B."/>
            <person name="Veronica D.S."/>
            <person name="Fabio R."/>
            <person name="Monica P."/>
            <person name="Olivier J."/>
            <person name="Enrico T."/>
            <person name="Nicola S."/>
        </authorList>
    </citation>
    <scope>NUCLEOTIDE SEQUENCE [LARGE SCALE GENOMIC DNA]</scope>
    <source>
        <strain evidence="12 13">DSM 44179</strain>
    </source>
</reference>
<feature type="transmembrane region" description="Helical" evidence="10">
    <location>
        <begin position="343"/>
        <end position="364"/>
    </location>
</feature>
<gene>
    <name evidence="12" type="ORF">AWC04_10900</name>
</gene>
<keyword evidence="13" id="KW-1185">Reference proteome</keyword>
<dbReference type="NCBIfam" id="TIGR00831">
    <property type="entry name" value="a_cpa1"/>
    <property type="match status" value="1"/>
</dbReference>
<dbReference type="PANTHER" id="PTHR10110">
    <property type="entry name" value="SODIUM/HYDROGEN EXCHANGER"/>
    <property type="match status" value="1"/>
</dbReference>
<dbReference type="STRING" id="1793.AWC04_10900"/>
<feature type="transmembrane region" description="Helical" evidence="10">
    <location>
        <begin position="81"/>
        <end position="103"/>
    </location>
</feature>
<evidence type="ECO:0000256" key="6">
    <source>
        <dbReference type="ARBA" id="ARBA00023053"/>
    </source>
</evidence>
<evidence type="ECO:0000256" key="2">
    <source>
        <dbReference type="ARBA" id="ARBA00022448"/>
    </source>
</evidence>
<comment type="similarity">
    <text evidence="10">Belongs to the monovalent cation:proton antiporter 1 (CPA1) transporter (TC 2.A.36) family.</text>
</comment>
<name>A0A1X1RCX2_MYCFA</name>
<keyword evidence="10" id="KW-0050">Antiport</keyword>
<dbReference type="InterPro" id="IPR006153">
    <property type="entry name" value="Cation/H_exchanger_TM"/>
</dbReference>
<feature type="transmembrane region" description="Helical" evidence="10">
    <location>
        <begin position="179"/>
        <end position="201"/>
    </location>
</feature>
<dbReference type="GO" id="GO:0015386">
    <property type="term" value="F:potassium:proton antiporter activity"/>
    <property type="evidence" value="ECO:0007669"/>
    <property type="project" value="TreeGrafter"/>
</dbReference>
<evidence type="ECO:0000256" key="3">
    <source>
        <dbReference type="ARBA" id="ARBA00022475"/>
    </source>
</evidence>
<evidence type="ECO:0000256" key="10">
    <source>
        <dbReference type="RuleBase" id="RU366002"/>
    </source>
</evidence>
<dbReference type="OrthoDB" id="57886at2"/>
<dbReference type="InterPro" id="IPR004705">
    <property type="entry name" value="Cation/H_exchanger_CPA1_bac"/>
</dbReference>
<accession>A0A1X1RCX2</accession>
<keyword evidence="7 10" id="KW-0406">Ion transport</keyword>
<evidence type="ECO:0000256" key="5">
    <source>
        <dbReference type="ARBA" id="ARBA00022989"/>
    </source>
</evidence>
<dbReference type="RefSeq" id="WP_085095991.1">
    <property type="nucleotide sequence ID" value="NZ_AP022603.1"/>
</dbReference>
<feature type="transmembrane region" description="Helical" evidence="10">
    <location>
        <begin position="261"/>
        <end position="282"/>
    </location>
</feature>
<evidence type="ECO:0000313" key="12">
    <source>
        <dbReference type="EMBL" id="ORV03133.1"/>
    </source>
</evidence>
<keyword evidence="4 10" id="KW-0812">Transmembrane</keyword>
<dbReference type="GO" id="GO:0051453">
    <property type="term" value="P:regulation of intracellular pH"/>
    <property type="evidence" value="ECO:0007669"/>
    <property type="project" value="TreeGrafter"/>
</dbReference>
<dbReference type="AlphaFoldDB" id="A0A1X1RCX2"/>
<evidence type="ECO:0000256" key="7">
    <source>
        <dbReference type="ARBA" id="ARBA00023065"/>
    </source>
</evidence>
<dbReference type="InterPro" id="IPR018422">
    <property type="entry name" value="Cation/H_exchanger_CPA1"/>
</dbReference>
<dbReference type="GO" id="GO:0098719">
    <property type="term" value="P:sodium ion import across plasma membrane"/>
    <property type="evidence" value="ECO:0007669"/>
    <property type="project" value="TreeGrafter"/>
</dbReference>
<dbReference type="GO" id="GO:0005886">
    <property type="term" value="C:plasma membrane"/>
    <property type="evidence" value="ECO:0007669"/>
    <property type="project" value="UniProtKB-SubCell"/>
</dbReference>
<feature type="transmembrane region" description="Helical" evidence="10">
    <location>
        <begin position="376"/>
        <end position="400"/>
    </location>
</feature>
<comment type="caution">
    <text evidence="10">Lacks conserved residue(s) required for the propagation of feature annotation.</text>
</comment>
<feature type="transmembrane region" description="Helical" evidence="10">
    <location>
        <begin position="109"/>
        <end position="129"/>
    </location>
</feature>
<feature type="transmembrane region" description="Helical" evidence="10">
    <location>
        <begin position="52"/>
        <end position="74"/>
    </location>
</feature>
<comment type="subcellular location">
    <subcellularLocation>
        <location evidence="1 10">Cell membrane</location>
        <topology evidence="1 10">Multi-pass membrane protein</topology>
    </subcellularLocation>
</comment>
<evidence type="ECO:0000256" key="8">
    <source>
        <dbReference type="ARBA" id="ARBA00023136"/>
    </source>
</evidence>
<dbReference type="Proteomes" id="UP000193484">
    <property type="component" value="Unassembled WGS sequence"/>
</dbReference>
<organism evidence="12 13">
    <name type="scientific">Mycolicibacterium fallax</name>
    <name type="common">Mycobacterium fallax</name>
    <dbReference type="NCBI Taxonomy" id="1793"/>
    <lineage>
        <taxon>Bacteria</taxon>
        <taxon>Bacillati</taxon>
        <taxon>Actinomycetota</taxon>
        <taxon>Actinomycetes</taxon>
        <taxon>Mycobacteriales</taxon>
        <taxon>Mycobacteriaceae</taxon>
        <taxon>Mycolicibacterium</taxon>
    </lineage>
</organism>
<protein>
    <submittedName>
        <fullName evidence="12">Sodium:proton exchanger</fullName>
    </submittedName>
</protein>
<comment type="caution">
    <text evidence="12">The sequence shown here is derived from an EMBL/GenBank/DDBJ whole genome shotgun (WGS) entry which is preliminary data.</text>
</comment>
<dbReference type="EMBL" id="LQOJ01000039">
    <property type="protein sequence ID" value="ORV03133.1"/>
    <property type="molecule type" value="Genomic_DNA"/>
</dbReference>
<feature type="domain" description="Cation/H+ exchanger transmembrane" evidence="11">
    <location>
        <begin position="10"/>
        <end position="401"/>
    </location>
</feature>
<keyword evidence="9 10" id="KW-0739">Sodium transport</keyword>
<dbReference type="Pfam" id="PF00999">
    <property type="entry name" value="Na_H_Exchanger"/>
    <property type="match status" value="1"/>
</dbReference>
<feature type="transmembrane region" description="Helical" evidence="10">
    <location>
        <begin position="302"/>
        <end position="322"/>
    </location>
</feature>
<keyword evidence="8 10" id="KW-0472">Membrane</keyword>
<keyword evidence="6 10" id="KW-0915">Sodium</keyword>
<sequence>MSAEILATLVTAVLVAALARRFGLPSPLVLVVAGLAATAIPGLPVLVLDPEVVLFVILPPLLWSAGLESSYLGLRKNFTPIALLAVGLPLVTAAAVGLVAYYAVPQLTLSAALVLGAIVAPPDAVSATAIGRRLGLPRRLMTMLGGESLLNDATSLTAYRVALAAAVGITETWGHATAVFGWAVVGGVLVGVLLGRIIIAIRRRLDDPLAESAIGLLAPFVCYLLGEQVHASGVLAVVVAALMLGQRATDAGYATRLQDDAVWRSVQLVLESFAFLLIGLQLPQVVNDLTGIPTMMLVSSSAAVFATVLLTRIVWVFGTAYLTPSRPGAGRGGTRPPPAHLFVVAWAGMRGVVSLAAAFAVPLTTLSGDPFPGRSYIVFLTFVVVIGTLLLHGLTLPWIIRRLDVHGDRRADRLAIVATRTRAADAAEHRLTELMMQARASGRPMENYEAAARPLREWNRHRRDEAWAAELEHSEDELAAAPAAVYRRLRLQMLAAEREAVIAERDADRIDDETLRALTYDLDLWEATLNR</sequence>